<dbReference type="EMBL" id="PHFD01000167">
    <property type="protein sequence ID" value="PKH46849.1"/>
    <property type="molecule type" value="Genomic_DNA"/>
</dbReference>
<accession>A0A2J1DXK0</accession>
<dbReference type="PROSITE" id="PS50943">
    <property type="entry name" value="HTH_CROC1"/>
    <property type="match status" value="1"/>
</dbReference>
<dbReference type="PANTHER" id="PTHR46558:SF4">
    <property type="entry name" value="DNA-BIDING PHAGE PROTEIN"/>
    <property type="match status" value="1"/>
</dbReference>
<dbReference type="Gene3D" id="1.10.260.40">
    <property type="entry name" value="lambda repressor-like DNA-binding domains"/>
    <property type="match status" value="1"/>
</dbReference>
<dbReference type="SUPFAM" id="SSF47413">
    <property type="entry name" value="lambda repressor-like DNA-binding domains"/>
    <property type="match status" value="1"/>
</dbReference>
<dbReference type="AlphaFoldDB" id="A0A2J1DXK0"/>
<dbReference type="Pfam" id="PF01381">
    <property type="entry name" value="HTH_3"/>
    <property type="match status" value="1"/>
</dbReference>
<gene>
    <name evidence="3" type="ORF">CVH13_00884</name>
</gene>
<evidence type="ECO:0000259" key="2">
    <source>
        <dbReference type="PROSITE" id="PS50943"/>
    </source>
</evidence>
<evidence type="ECO:0000313" key="3">
    <source>
        <dbReference type="EMBL" id="PKH46849.1"/>
    </source>
</evidence>
<protein>
    <submittedName>
        <fullName evidence="3">Transcriptional regulator</fullName>
    </submittedName>
</protein>
<evidence type="ECO:0000313" key="4">
    <source>
        <dbReference type="Proteomes" id="UP000233649"/>
    </source>
</evidence>
<name>A0A2J1DXK0_9CHLR</name>
<comment type="caution">
    <text evidence="3">The sequence shown here is derived from an EMBL/GenBank/DDBJ whole genome shotgun (WGS) entry which is preliminary data.</text>
</comment>
<dbReference type="SMART" id="SM00530">
    <property type="entry name" value="HTH_XRE"/>
    <property type="match status" value="1"/>
</dbReference>
<dbReference type="InterPro" id="IPR010982">
    <property type="entry name" value="Lambda_DNA-bd_dom_sf"/>
</dbReference>
<organism evidence="3 4">
    <name type="scientific">Dehalococcoides mccartyi</name>
    <dbReference type="NCBI Taxonomy" id="61435"/>
    <lineage>
        <taxon>Bacteria</taxon>
        <taxon>Bacillati</taxon>
        <taxon>Chloroflexota</taxon>
        <taxon>Dehalococcoidia</taxon>
        <taxon>Dehalococcoidales</taxon>
        <taxon>Dehalococcoidaceae</taxon>
        <taxon>Dehalococcoides</taxon>
    </lineage>
</organism>
<feature type="domain" description="HTH cro/C1-type" evidence="2">
    <location>
        <begin position="20"/>
        <end position="74"/>
    </location>
</feature>
<dbReference type="Proteomes" id="UP000233649">
    <property type="component" value="Unassembled WGS sequence"/>
</dbReference>
<dbReference type="PANTHER" id="PTHR46558">
    <property type="entry name" value="TRACRIPTIONAL REGULATORY PROTEIN-RELATED-RELATED"/>
    <property type="match status" value="1"/>
</dbReference>
<evidence type="ECO:0000256" key="1">
    <source>
        <dbReference type="ARBA" id="ARBA00023125"/>
    </source>
</evidence>
<reference evidence="3 4" key="1">
    <citation type="journal article" date="2017" name="FEMS Microbiol. Ecol.">
        <title>Reconstructed genomes of novel Dehalococcoides mccartyi strains from 1,2,3,4-tetrachlorodibenzo-p-dioxin-dechlorinating enrichment cultures reveal divergent reductive dehalogenase gene profiles.</title>
        <authorList>
            <person name="Dam H.T."/>
            <person name="Vollmers J."/>
            <person name="Kaster A.K."/>
            <person name="Haggblom M.M."/>
        </authorList>
    </citation>
    <scope>NUCLEOTIDE SEQUENCE [LARGE SCALE GENOMIC DNA]</scope>
    <source>
        <strain evidence="3 4">H1-3-2.001</strain>
    </source>
</reference>
<dbReference type="InterPro" id="IPR001387">
    <property type="entry name" value="Cro/C1-type_HTH"/>
</dbReference>
<sequence length="80" mass="9163">MIILSGKSKGKDYMILRTRIKELRARYNLTQSELAETVGVSRQTMLYLEKGKYNPSLILAHKVAKALHADIEDVFILRDV</sequence>
<dbReference type="CDD" id="cd00093">
    <property type="entry name" value="HTH_XRE"/>
    <property type="match status" value="1"/>
</dbReference>
<dbReference type="GO" id="GO:0003677">
    <property type="term" value="F:DNA binding"/>
    <property type="evidence" value="ECO:0007669"/>
    <property type="project" value="UniProtKB-KW"/>
</dbReference>
<proteinExistence type="predicted"/>
<keyword evidence="1" id="KW-0238">DNA-binding</keyword>